<dbReference type="AlphaFoldDB" id="A0A139AX96"/>
<dbReference type="InterPro" id="IPR000719">
    <property type="entry name" value="Prot_kinase_dom"/>
</dbReference>
<gene>
    <name evidence="5" type="ORF">M427DRAFT_130839</name>
</gene>
<evidence type="ECO:0000313" key="6">
    <source>
        <dbReference type="Proteomes" id="UP000070544"/>
    </source>
</evidence>
<dbReference type="CDD" id="cd05117">
    <property type="entry name" value="STKc_CAMK"/>
    <property type="match status" value="1"/>
</dbReference>
<evidence type="ECO:0000256" key="1">
    <source>
        <dbReference type="ARBA" id="ARBA00022741"/>
    </source>
</evidence>
<dbReference type="PROSITE" id="PS50011">
    <property type="entry name" value="PROTEIN_KINASE_DOM"/>
    <property type="match status" value="1"/>
</dbReference>
<dbReference type="SMART" id="SM00220">
    <property type="entry name" value="S_TKc"/>
    <property type="match status" value="1"/>
</dbReference>
<sequence>MGFLDKVFGGNKKPKKDGGVNEAQTRMARYKRLSLLGKGNQGEVHRALDTKTGVEVALKICYKRHLNVKHDFISTSSTPRLKEIFVLEQITSSGHTHPNLANLLEWWEDRTSIVMVSELATGGELFEKIVEKGSYTEGDAATIAATLCNVVAYLHKHGIVHRDIKTENLLFRNSSSTSDLLLVDFGLAGILEQENAHSLSTVVGTPIYIAPEIANTSGPRKYGVEADCWSLGVVTYCLLVGYGPFGMGDFEGEPMSLATSIDILRAGPTFDGPEWRPISPLARDFVRSLLQFDPTKRMSAYQSLYHPWIRTFVPREYIEQLWNLNQTLLRDEGVLSEGETWGGWSAEDLDEFARRNAEGKTTVVVANCLIDIEEDEDEAALEVQPVAGHSNNDIAAPAEHPTHPPQPQFVPSPMESKVQNETTVFPPSNSPPKRNADRRPTLPYVLSVAPKPSAPHGRRMSTVSTAKPLSVGQRTASSSSARSRGSAKFIVVEEPSAKRKDTGDNAYLVEIPTNPDLDNLIGQTDTSEDVSPPAPVSITGAKSPSRSAAAFAALRRTQTGILNE</sequence>
<evidence type="ECO:0000256" key="3">
    <source>
        <dbReference type="SAM" id="MobiDB-lite"/>
    </source>
</evidence>
<protein>
    <submittedName>
        <fullName evidence="5">Kinase-like protein</fullName>
    </submittedName>
</protein>
<evidence type="ECO:0000259" key="4">
    <source>
        <dbReference type="PROSITE" id="PS50011"/>
    </source>
</evidence>
<dbReference type="Proteomes" id="UP000070544">
    <property type="component" value="Unassembled WGS sequence"/>
</dbReference>
<keyword evidence="6" id="KW-1185">Reference proteome</keyword>
<keyword evidence="2" id="KW-0067">ATP-binding</keyword>
<dbReference type="SUPFAM" id="SSF56112">
    <property type="entry name" value="Protein kinase-like (PK-like)"/>
    <property type="match status" value="1"/>
</dbReference>
<dbReference type="Gene3D" id="1.10.510.10">
    <property type="entry name" value="Transferase(Phosphotransferase) domain 1"/>
    <property type="match status" value="1"/>
</dbReference>
<dbReference type="GO" id="GO:0005524">
    <property type="term" value="F:ATP binding"/>
    <property type="evidence" value="ECO:0007669"/>
    <property type="project" value="UniProtKB-KW"/>
</dbReference>
<accession>A0A139AX96</accession>
<keyword evidence="5" id="KW-0418">Kinase</keyword>
<dbReference type="PROSITE" id="PS00108">
    <property type="entry name" value="PROTEIN_KINASE_ST"/>
    <property type="match status" value="1"/>
</dbReference>
<feature type="region of interest" description="Disordered" evidence="3">
    <location>
        <begin position="514"/>
        <end position="546"/>
    </location>
</feature>
<dbReference type="InterPro" id="IPR011009">
    <property type="entry name" value="Kinase-like_dom_sf"/>
</dbReference>
<feature type="region of interest" description="Disordered" evidence="3">
    <location>
        <begin position="1"/>
        <end position="21"/>
    </location>
</feature>
<feature type="compositionally biased region" description="Low complexity" evidence="3">
    <location>
        <begin position="474"/>
        <end position="484"/>
    </location>
</feature>
<keyword evidence="5" id="KW-0808">Transferase</keyword>
<proteinExistence type="predicted"/>
<evidence type="ECO:0000313" key="5">
    <source>
        <dbReference type="EMBL" id="KXS21348.1"/>
    </source>
</evidence>
<dbReference type="STRING" id="1344416.A0A139AX96"/>
<reference evidence="5 6" key="1">
    <citation type="journal article" date="2015" name="Genome Biol. Evol.">
        <title>Phylogenomic analyses indicate that early fungi evolved digesting cell walls of algal ancestors of land plants.</title>
        <authorList>
            <person name="Chang Y."/>
            <person name="Wang S."/>
            <person name="Sekimoto S."/>
            <person name="Aerts A.L."/>
            <person name="Choi C."/>
            <person name="Clum A."/>
            <person name="LaButti K.M."/>
            <person name="Lindquist E.A."/>
            <person name="Yee Ngan C."/>
            <person name="Ohm R.A."/>
            <person name="Salamov A.A."/>
            <person name="Grigoriev I.V."/>
            <person name="Spatafora J.W."/>
            <person name="Berbee M.L."/>
        </authorList>
    </citation>
    <scope>NUCLEOTIDE SEQUENCE [LARGE SCALE GENOMIC DNA]</scope>
    <source>
        <strain evidence="5 6">JEL478</strain>
    </source>
</reference>
<feature type="compositionally biased region" description="Polar residues" evidence="3">
    <location>
        <begin position="417"/>
        <end position="427"/>
    </location>
</feature>
<name>A0A139AX96_GONPJ</name>
<dbReference type="InterPro" id="IPR008271">
    <property type="entry name" value="Ser/Thr_kinase_AS"/>
</dbReference>
<dbReference type="FunFam" id="1.10.510.10:FF:000571">
    <property type="entry name" value="Maternal embryonic leucine zipper kinase"/>
    <property type="match status" value="1"/>
</dbReference>
<dbReference type="OrthoDB" id="40902at2759"/>
<keyword evidence="1" id="KW-0547">Nucleotide-binding</keyword>
<organism evidence="5 6">
    <name type="scientific">Gonapodya prolifera (strain JEL478)</name>
    <name type="common">Monoblepharis prolifera</name>
    <dbReference type="NCBI Taxonomy" id="1344416"/>
    <lineage>
        <taxon>Eukaryota</taxon>
        <taxon>Fungi</taxon>
        <taxon>Fungi incertae sedis</taxon>
        <taxon>Chytridiomycota</taxon>
        <taxon>Chytridiomycota incertae sedis</taxon>
        <taxon>Monoblepharidomycetes</taxon>
        <taxon>Monoblepharidales</taxon>
        <taxon>Gonapodyaceae</taxon>
        <taxon>Gonapodya</taxon>
    </lineage>
</organism>
<dbReference type="EMBL" id="KQ965733">
    <property type="protein sequence ID" value="KXS21348.1"/>
    <property type="molecule type" value="Genomic_DNA"/>
</dbReference>
<dbReference type="PANTHER" id="PTHR24347">
    <property type="entry name" value="SERINE/THREONINE-PROTEIN KINASE"/>
    <property type="match status" value="1"/>
</dbReference>
<feature type="region of interest" description="Disordered" evidence="3">
    <location>
        <begin position="391"/>
        <end position="484"/>
    </location>
</feature>
<evidence type="ECO:0000256" key="2">
    <source>
        <dbReference type="ARBA" id="ARBA00022840"/>
    </source>
</evidence>
<feature type="domain" description="Protein kinase" evidence="4">
    <location>
        <begin position="30"/>
        <end position="309"/>
    </location>
</feature>
<dbReference type="GO" id="GO:0004672">
    <property type="term" value="F:protein kinase activity"/>
    <property type="evidence" value="ECO:0007669"/>
    <property type="project" value="InterPro"/>
</dbReference>
<dbReference type="Pfam" id="PF00069">
    <property type="entry name" value="Pkinase"/>
    <property type="match status" value="1"/>
</dbReference>